<dbReference type="SUPFAM" id="SSF57756">
    <property type="entry name" value="Retrovirus zinc finger-like domains"/>
    <property type="match status" value="1"/>
</dbReference>
<dbReference type="AlphaFoldDB" id="A0A8S4R3Q9"/>
<dbReference type="OrthoDB" id="427960at2759"/>
<protein>
    <submittedName>
        <fullName evidence="3">Jg19044 protein</fullName>
    </submittedName>
</protein>
<proteinExistence type="predicted"/>
<keyword evidence="4" id="KW-1185">Reference proteome</keyword>
<gene>
    <name evidence="3" type="primary">jg19044</name>
    <name evidence="3" type="ORF">PAEG_LOCUS9808</name>
</gene>
<dbReference type="Gene3D" id="4.10.60.10">
    <property type="entry name" value="Zinc finger, CCHC-type"/>
    <property type="match status" value="1"/>
</dbReference>
<evidence type="ECO:0000313" key="4">
    <source>
        <dbReference type="Proteomes" id="UP000838756"/>
    </source>
</evidence>
<comment type="caution">
    <text evidence="3">The sequence shown here is derived from an EMBL/GenBank/DDBJ whole genome shotgun (WGS) entry which is preliminary data.</text>
</comment>
<dbReference type="Proteomes" id="UP000838756">
    <property type="component" value="Unassembled WGS sequence"/>
</dbReference>
<feature type="domain" description="CCHC-type" evidence="2">
    <location>
        <begin position="64"/>
        <end position="77"/>
    </location>
</feature>
<dbReference type="GO" id="GO:0003676">
    <property type="term" value="F:nucleic acid binding"/>
    <property type="evidence" value="ECO:0007669"/>
    <property type="project" value="InterPro"/>
</dbReference>
<accession>A0A8S4R3Q9</accession>
<dbReference type="InterPro" id="IPR001878">
    <property type="entry name" value="Znf_CCHC"/>
</dbReference>
<dbReference type="GO" id="GO:0008270">
    <property type="term" value="F:zinc ion binding"/>
    <property type="evidence" value="ECO:0007669"/>
    <property type="project" value="UniProtKB-KW"/>
</dbReference>
<dbReference type="EMBL" id="CAKXAJ010024818">
    <property type="protein sequence ID" value="CAH2230617.1"/>
    <property type="molecule type" value="Genomic_DNA"/>
</dbReference>
<evidence type="ECO:0000259" key="2">
    <source>
        <dbReference type="PROSITE" id="PS50158"/>
    </source>
</evidence>
<keyword evidence="1" id="KW-0479">Metal-binding</keyword>
<evidence type="ECO:0000313" key="3">
    <source>
        <dbReference type="EMBL" id="CAH2230617.1"/>
    </source>
</evidence>
<keyword evidence="1" id="KW-0863">Zinc-finger</keyword>
<sequence length="120" mass="13243">MGTVTIYCPIEVAKVLSEAGRLFVGWSAAEVQVLEQSPLRCFRCLGIRHTWPVCPSSADRGNLCYRCGVDGHRTMECTGEIRCAICADGGLQLILWVERAAIPPSRRAEQLHGFKQPLTL</sequence>
<keyword evidence="1" id="KW-0862">Zinc</keyword>
<name>A0A8S4R3Q9_9NEOP</name>
<reference evidence="3" key="1">
    <citation type="submission" date="2022-03" db="EMBL/GenBank/DDBJ databases">
        <authorList>
            <person name="Lindestad O."/>
        </authorList>
    </citation>
    <scope>NUCLEOTIDE SEQUENCE</scope>
</reference>
<dbReference type="SMART" id="SM00343">
    <property type="entry name" value="ZnF_C2HC"/>
    <property type="match status" value="2"/>
</dbReference>
<dbReference type="PROSITE" id="PS50158">
    <property type="entry name" value="ZF_CCHC"/>
    <property type="match status" value="1"/>
</dbReference>
<dbReference type="InterPro" id="IPR036875">
    <property type="entry name" value="Znf_CCHC_sf"/>
</dbReference>
<organism evidence="3 4">
    <name type="scientific">Pararge aegeria aegeria</name>
    <dbReference type="NCBI Taxonomy" id="348720"/>
    <lineage>
        <taxon>Eukaryota</taxon>
        <taxon>Metazoa</taxon>
        <taxon>Ecdysozoa</taxon>
        <taxon>Arthropoda</taxon>
        <taxon>Hexapoda</taxon>
        <taxon>Insecta</taxon>
        <taxon>Pterygota</taxon>
        <taxon>Neoptera</taxon>
        <taxon>Endopterygota</taxon>
        <taxon>Lepidoptera</taxon>
        <taxon>Glossata</taxon>
        <taxon>Ditrysia</taxon>
        <taxon>Papilionoidea</taxon>
        <taxon>Nymphalidae</taxon>
        <taxon>Satyrinae</taxon>
        <taxon>Satyrini</taxon>
        <taxon>Parargina</taxon>
        <taxon>Pararge</taxon>
    </lineage>
</organism>
<evidence type="ECO:0000256" key="1">
    <source>
        <dbReference type="PROSITE-ProRule" id="PRU00047"/>
    </source>
</evidence>